<protein>
    <recommendedName>
        <fullName evidence="2">Signal transduction histidine kinase internal region domain-containing protein</fullName>
    </recommendedName>
</protein>
<dbReference type="Proteomes" id="UP000541352">
    <property type="component" value="Unassembled WGS sequence"/>
</dbReference>
<comment type="caution">
    <text evidence="3">The sequence shown here is derived from an EMBL/GenBank/DDBJ whole genome shotgun (WGS) entry which is preliminary data.</text>
</comment>
<dbReference type="InterPro" id="IPR050640">
    <property type="entry name" value="Bact_2-comp_sensor_kinase"/>
</dbReference>
<evidence type="ECO:0000313" key="3">
    <source>
        <dbReference type="EMBL" id="MBB3837601.1"/>
    </source>
</evidence>
<dbReference type="InterPro" id="IPR036890">
    <property type="entry name" value="HATPase_C_sf"/>
</dbReference>
<feature type="transmembrane region" description="Helical" evidence="1">
    <location>
        <begin position="99"/>
        <end position="117"/>
    </location>
</feature>
<dbReference type="GO" id="GO:0000155">
    <property type="term" value="F:phosphorelay sensor kinase activity"/>
    <property type="evidence" value="ECO:0007669"/>
    <property type="project" value="InterPro"/>
</dbReference>
<feature type="transmembrane region" description="Helical" evidence="1">
    <location>
        <begin position="70"/>
        <end position="93"/>
    </location>
</feature>
<evidence type="ECO:0000259" key="2">
    <source>
        <dbReference type="Pfam" id="PF06580"/>
    </source>
</evidence>
<keyword evidence="1" id="KW-1133">Transmembrane helix</keyword>
<accession>A0A7W6EPQ9</accession>
<name>A0A7W6EPQ9_9BACT</name>
<dbReference type="PANTHER" id="PTHR34220">
    <property type="entry name" value="SENSOR HISTIDINE KINASE YPDA"/>
    <property type="match status" value="1"/>
</dbReference>
<evidence type="ECO:0000256" key="1">
    <source>
        <dbReference type="SAM" id="Phobius"/>
    </source>
</evidence>
<evidence type="ECO:0000313" key="4">
    <source>
        <dbReference type="Proteomes" id="UP000541352"/>
    </source>
</evidence>
<dbReference type="Gene3D" id="3.30.565.10">
    <property type="entry name" value="Histidine kinase-like ATPase, C-terminal domain"/>
    <property type="match status" value="1"/>
</dbReference>
<dbReference type="EMBL" id="JACIBY010000003">
    <property type="protein sequence ID" value="MBB3837601.1"/>
    <property type="molecule type" value="Genomic_DNA"/>
</dbReference>
<dbReference type="Pfam" id="PF06580">
    <property type="entry name" value="His_kinase"/>
    <property type="match status" value="1"/>
</dbReference>
<dbReference type="SUPFAM" id="SSF55874">
    <property type="entry name" value="ATPase domain of HSP90 chaperone/DNA topoisomerase II/histidine kinase"/>
    <property type="match status" value="1"/>
</dbReference>
<gene>
    <name evidence="3" type="ORF">FHS57_001598</name>
</gene>
<reference evidence="3 4" key="1">
    <citation type="submission" date="2020-08" db="EMBL/GenBank/DDBJ databases">
        <title>Genomic Encyclopedia of Type Strains, Phase IV (KMG-IV): sequencing the most valuable type-strain genomes for metagenomic binning, comparative biology and taxonomic classification.</title>
        <authorList>
            <person name="Goeker M."/>
        </authorList>
    </citation>
    <scope>NUCLEOTIDE SEQUENCE [LARGE SCALE GENOMIC DNA]</scope>
    <source>
        <strain evidence="3 4">DSM 17976</strain>
    </source>
</reference>
<keyword evidence="1" id="KW-0812">Transmembrane</keyword>
<keyword evidence="1" id="KW-0472">Membrane</keyword>
<keyword evidence="4" id="KW-1185">Reference proteome</keyword>
<dbReference type="PANTHER" id="PTHR34220:SF7">
    <property type="entry name" value="SENSOR HISTIDINE KINASE YPDA"/>
    <property type="match status" value="1"/>
</dbReference>
<dbReference type="AlphaFoldDB" id="A0A7W6EPQ9"/>
<feature type="domain" description="Signal transduction histidine kinase internal region" evidence="2">
    <location>
        <begin position="145"/>
        <end position="223"/>
    </location>
</feature>
<proteinExistence type="predicted"/>
<sequence>MTKKRFVWGIALFVASFVNFPIVFINLPRLNRPIVQLDIFLQVAFSVAFAMGFIQWIYEATKKNEGLTKQWVGAGAILVAYSVGLTLANYFIIGLPLKTGGTVVVRGVLMAIIAYFFSRFMTEAEKKNEVLLENEQLKHENVLVQLNSLKNQLNPHFLFNSLNTLSWLINEDKAKSQRYLQKLSQVLRYSLTMQEQSLVSLKEEMDLVDSYIFLLQMRFGDNLKICKNVDEQASVKIPPLSIQLLIENAIKHNVISSALPLSIFVDYQSDSKSLLVRNSLNLRPNSAGTGIGLANLNQRFKLLTHREIEIKQGEEFCVVLPLIP</sequence>
<organism evidence="3 4">
    <name type="scientific">Runella defluvii</name>
    <dbReference type="NCBI Taxonomy" id="370973"/>
    <lineage>
        <taxon>Bacteria</taxon>
        <taxon>Pseudomonadati</taxon>
        <taxon>Bacteroidota</taxon>
        <taxon>Cytophagia</taxon>
        <taxon>Cytophagales</taxon>
        <taxon>Spirosomataceae</taxon>
        <taxon>Runella</taxon>
    </lineage>
</organism>
<dbReference type="RefSeq" id="WP_221225570.1">
    <property type="nucleotide sequence ID" value="NZ_JACIBY010000003.1"/>
</dbReference>
<feature type="transmembrane region" description="Helical" evidence="1">
    <location>
        <begin position="7"/>
        <end position="27"/>
    </location>
</feature>
<feature type="transmembrane region" description="Helical" evidence="1">
    <location>
        <begin position="39"/>
        <end position="58"/>
    </location>
</feature>
<dbReference type="GO" id="GO:0016020">
    <property type="term" value="C:membrane"/>
    <property type="evidence" value="ECO:0007669"/>
    <property type="project" value="InterPro"/>
</dbReference>
<dbReference type="InterPro" id="IPR010559">
    <property type="entry name" value="Sig_transdc_His_kin_internal"/>
</dbReference>